<feature type="compositionally biased region" description="Polar residues" evidence="3">
    <location>
        <begin position="80"/>
        <end position="96"/>
    </location>
</feature>
<dbReference type="InterPro" id="IPR001611">
    <property type="entry name" value="Leu-rich_rpt"/>
</dbReference>
<dbReference type="EMBL" id="CAICTM010000073">
    <property type="protein sequence ID" value="CAB9500048.1"/>
    <property type="molecule type" value="Genomic_DNA"/>
</dbReference>
<dbReference type="PANTHER" id="PTHR48054:SF82">
    <property type="entry name" value="LRR RECEPTOR-LIKE SERINE_THREONINE-PROTEIN KINASE FLS2"/>
    <property type="match status" value="1"/>
</dbReference>
<feature type="compositionally biased region" description="Polar residues" evidence="3">
    <location>
        <begin position="1"/>
        <end position="17"/>
    </location>
</feature>
<dbReference type="InterPro" id="IPR052592">
    <property type="entry name" value="LRR-RLK"/>
</dbReference>
<evidence type="ECO:0000313" key="5">
    <source>
        <dbReference type="Proteomes" id="UP001153069"/>
    </source>
</evidence>
<proteinExistence type="predicted"/>
<dbReference type="OrthoDB" id="40427at2759"/>
<dbReference type="Proteomes" id="UP001153069">
    <property type="component" value="Unassembled WGS sequence"/>
</dbReference>
<evidence type="ECO:0000313" key="4">
    <source>
        <dbReference type="EMBL" id="CAB9500048.1"/>
    </source>
</evidence>
<dbReference type="InterPro" id="IPR032675">
    <property type="entry name" value="LRR_dom_sf"/>
</dbReference>
<dbReference type="Gene3D" id="3.80.10.10">
    <property type="entry name" value="Ribonuclease Inhibitor"/>
    <property type="match status" value="1"/>
</dbReference>
<sequence length="804" mass="89783">MRTQEPTAIIPLTTSEPTGIPIPMRTQEPTAIIPLTTSEPTGIPIPMRTQEPTANDINGANNGNEQNDHDLEKDVEEPQQAATSYTEAPTRLYTTSSPSPYFDGACSVGSEISCRTSGGQSCDYIMGPSHFVCDSYDGYADSVSFMVTGNTCAYTNHCEETYPYQNLEEQQYYVLMQHGYDIVYEGVVEHGRIFTVDARDCGVVTIVISTVPVGFPRPGLPLQVIHRVPLSCLGTAGRDLTLSEDFGALRVVSFSNLDQGVQSIVEEITLTYTIHNYGRVDARVDEAMVQNDFDYEMLNLMEDCEDPTLPAGEHISFDSKPYIVNVVDRNGQDMYTAFLAVQYDNCGDRVRFAVQLADAPETREPYNYPTDYPRTRVPTTPHYYHTESPMTYMPNGMASEIRIIVTHVALQGGSEWRDGTSYQAKAIQWLENDKLAYDGLSQQRIWQRYALACIYFATYAVPNPYTVSSTRGWIDSAGWLEPISECEWFGVNCTRDSFVESLDLSSNRLTGTFPNETMILAGNLTYLDLFQNPVHNHGDDGHIWLIEMYKLQHLFYGSTNFEYHHGIPFYLMELTNLVEFDCSNTLYSGPIEPELFVMWERMEWLSLGGNVYNSTIPMEIGMMPNLQHLYMGDAHLVGGLYFLESMVSPLVDLWLGNNPSLGGTIPTSIAHSPFLESLSLSGCGLSGTIPAEIGLLRELKFLWLFDNMLTGTIPFEMGDLFQLQILELEDNMLMGIMPDQVCSNTGPDGFLSTLEADCGQGNNAYIECSCCTCCVSCGAVPSMVPIHGEMDAHGMRWPRRRSLH</sequence>
<evidence type="ECO:0000256" key="1">
    <source>
        <dbReference type="ARBA" id="ARBA00022614"/>
    </source>
</evidence>
<feature type="region of interest" description="Disordered" evidence="3">
    <location>
        <begin position="1"/>
        <end position="96"/>
    </location>
</feature>
<protein>
    <submittedName>
        <fullName evidence="4">Leucine rich repeat</fullName>
    </submittedName>
</protein>
<organism evidence="4 5">
    <name type="scientific">Seminavis robusta</name>
    <dbReference type="NCBI Taxonomy" id="568900"/>
    <lineage>
        <taxon>Eukaryota</taxon>
        <taxon>Sar</taxon>
        <taxon>Stramenopiles</taxon>
        <taxon>Ochrophyta</taxon>
        <taxon>Bacillariophyta</taxon>
        <taxon>Bacillariophyceae</taxon>
        <taxon>Bacillariophycidae</taxon>
        <taxon>Naviculales</taxon>
        <taxon>Naviculaceae</taxon>
        <taxon>Seminavis</taxon>
    </lineage>
</organism>
<dbReference type="AlphaFoldDB" id="A0A9N8H2W5"/>
<dbReference type="SUPFAM" id="SSF52058">
    <property type="entry name" value="L domain-like"/>
    <property type="match status" value="1"/>
</dbReference>
<keyword evidence="1" id="KW-0433">Leucine-rich repeat</keyword>
<dbReference type="Pfam" id="PF00560">
    <property type="entry name" value="LRR_1"/>
    <property type="match status" value="2"/>
</dbReference>
<feature type="compositionally biased region" description="Polar residues" evidence="3">
    <location>
        <begin position="50"/>
        <end position="65"/>
    </location>
</feature>
<dbReference type="PANTHER" id="PTHR48054">
    <property type="entry name" value="RECEPTOR KINASE-LIKE PROTEIN XA21"/>
    <property type="match status" value="1"/>
</dbReference>
<dbReference type="FunFam" id="3.80.10.10:FF:000041">
    <property type="entry name" value="LRR receptor-like serine/threonine-protein kinase ERECTA"/>
    <property type="match status" value="1"/>
</dbReference>
<accession>A0A9N8H2W5</accession>
<keyword evidence="5" id="KW-1185">Reference proteome</keyword>
<gene>
    <name evidence="4" type="ORF">SEMRO_74_G040910.1</name>
</gene>
<evidence type="ECO:0000256" key="3">
    <source>
        <dbReference type="SAM" id="MobiDB-lite"/>
    </source>
</evidence>
<comment type="caution">
    <text evidence="4">The sequence shown here is derived from an EMBL/GenBank/DDBJ whole genome shotgun (WGS) entry which is preliminary data.</text>
</comment>
<evidence type="ECO:0000256" key="2">
    <source>
        <dbReference type="ARBA" id="ARBA00022737"/>
    </source>
</evidence>
<reference evidence="4" key="1">
    <citation type="submission" date="2020-06" db="EMBL/GenBank/DDBJ databases">
        <authorList>
            <consortium name="Plant Systems Biology data submission"/>
        </authorList>
    </citation>
    <scope>NUCLEOTIDE SEQUENCE</scope>
    <source>
        <strain evidence="4">D6</strain>
    </source>
</reference>
<keyword evidence="2" id="KW-0677">Repeat</keyword>
<name>A0A9N8H2W5_9STRA</name>